<gene>
    <name evidence="1" type="ORF">F5148DRAFT_1154793</name>
</gene>
<dbReference type="Proteomes" id="UP001207468">
    <property type="component" value="Unassembled WGS sequence"/>
</dbReference>
<proteinExistence type="predicted"/>
<name>A0ACC0TR62_9AGAM</name>
<protein>
    <submittedName>
        <fullName evidence="1">Uncharacterized protein</fullName>
    </submittedName>
</protein>
<keyword evidence="2" id="KW-1185">Reference proteome</keyword>
<accession>A0ACC0TR62</accession>
<evidence type="ECO:0000313" key="1">
    <source>
        <dbReference type="EMBL" id="KAI9434412.1"/>
    </source>
</evidence>
<reference evidence="1" key="1">
    <citation type="submission" date="2021-03" db="EMBL/GenBank/DDBJ databases">
        <title>Evolutionary priming and transition to the ectomycorrhizal habit in an iconic lineage of mushroom-forming fungi: is preadaptation a requirement?</title>
        <authorList>
            <consortium name="DOE Joint Genome Institute"/>
            <person name="Looney B.P."/>
            <person name="Miyauchi S."/>
            <person name="Morin E."/>
            <person name="Drula E."/>
            <person name="Courty P.E."/>
            <person name="Chicoki N."/>
            <person name="Fauchery L."/>
            <person name="Kohler A."/>
            <person name="Kuo A."/>
            <person name="LaButti K."/>
            <person name="Pangilinan J."/>
            <person name="Lipzen A."/>
            <person name="Riley R."/>
            <person name="Andreopoulos W."/>
            <person name="He G."/>
            <person name="Johnson J."/>
            <person name="Barry K.W."/>
            <person name="Grigoriev I.V."/>
            <person name="Nagy L."/>
            <person name="Hibbett D."/>
            <person name="Henrissat B."/>
            <person name="Matheny P.B."/>
            <person name="Labbe J."/>
            <person name="Martin A.F."/>
        </authorList>
    </citation>
    <scope>NUCLEOTIDE SEQUENCE</scope>
    <source>
        <strain evidence="1">BPL698</strain>
    </source>
</reference>
<evidence type="ECO:0000313" key="2">
    <source>
        <dbReference type="Proteomes" id="UP001207468"/>
    </source>
</evidence>
<sequence length="115" mass="12343">MAIGCSCGLALGSLAGQRVSRCMGGREKPSGMGYLAVGLAGRRERRRESERKVHMGYEHECMRLCAIWDLCVGIGPACMEGGSSEKGRRGAEGGTQKGHARNPFSLQEKGGQRCR</sequence>
<comment type="caution">
    <text evidence="1">The sequence shown here is derived from an EMBL/GenBank/DDBJ whole genome shotgun (WGS) entry which is preliminary data.</text>
</comment>
<dbReference type="EMBL" id="JAGFNK010001143">
    <property type="protein sequence ID" value="KAI9434412.1"/>
    <property type="molecule type" value="Genomic_DNA"/>
</dbReference>
<organism evidence="1 2">
    <name type="scientific">Russula earlei</name>
    <dbReference type="NCBI Taxonomy" id="71964"/>
    <lineage>
        <taxon>Eukaryota</taxon>
        <taxon>Fungi</taxon>
        <taxon>Dikarya</taxon>
        <taxon>Basidiomycota</taxon>
        <taxon>Agaricomycotina</taxon>
        <taxon>Agaricomycetes</taxon>
        <taxon>Russulales</taxon>
        <taxon>Russulaceae</taxon>
        <taxon>Russula</taxon>
    </lineage>
</organism>